<dbReference type="GeneID" id="90449488"/>
<reference evidence="3 4" key="1">
    <citation type="submission" date="2021-11" db="EMBL/GenBank/DDBJ databases">
        <title>Whole genome of Geoglobus acetivorans.</title>
        <authorList>
            <person name="Liu D."/>
        </authorList>
    </citation>
    <scope>NUCLEOTIDE SEQUENCE [LARGE SCALE GENOMIC DNA]</scope>
    <source>
        <strain evidence="3 4">SBH6</strain>
    </source>
</reference>
<dbReference type="InterPro" id="IPR035107">
    <property type="entry name" value="tRNA_thiolation_TtcA_Ctu1"/>
</dbReference>
<dbReference type="Gene3D" id="3.40.50.620">
    <property type="entry name" value="HUPs"/>
    <property type="match status" value="1"/>
</dbReference>
<dbReference type="Pfam" id="PF01171">
    <property type="entry name" value="ATP_bind_3"/>
    <property type="match status" value="1"/>
</dbReference>
<dbReference type="Proteomes" id="UP001492541">
    <property type="component" value="Chromosome"/>
</dbReference>
<accession>A0ABZ3H1J8</accession>
<evidence type="ECO:0000313" key="3">
    <source>
        <dbReference type="EMBL" id="XAT63066.1"/>
    </source>
</evidence>
<feature type="domain" description="tRNA(Ile)-lysidine/2-thiocytidine synthase N-terminal" evidence="2">
    <location>
        <begin position="48"/>
        <end position="217"/>
    </location>
</feature>
<organism evidence="3 4">
    <name type="scientific">Geoglobus acetivorans</name>
    <dbReference type="NCBI Taxonomy" id="565033"/>
    <lineage>
        <taxon>Archaea</taxon>
        <taxon>Methanobacteriati</taxon>
        <taxon>Methanobacteriota</taxon>
        <taxon>Archaeoglobi</taxon>
        <taxon>Archaeoglobales</taxon>
        <taxon>Archaeoglobaceae</taxon>
        <taxon>Geoglobus</taxon>
    </lineage>
</organism>
<dbReference type="PANTHER" id="PTHR11807">
    <property type="entry name" value="ATPASES OF THE PP SUPERFAMILY-RELATED"/>
    <property type="match status" value="1"/>
</dbReference>
<dbReference type="RefSeq" id="WP_193808217.1">
    <property type="nucleotide sequence ID" value="NZ_CP087714.1"/>
</dbReference>
<protein>
    <submittedName>
        <fullName evidence="3">Adenine nucleotide alpha hydrolase family protein</fullName>
    </submittedName>
</protein>
<dbReference type="InterPro" id="IPR014729">
    <property type="entry name" value="Rossmann-like_a/b/a_fold"/>
</dbReference>
<dbReference type="PANTHER" id="PTHR11807:SF27">
    <property type="entry name" value="TRNA-5-METHYLURIDINE(54) 2-SULFURTRANSFERASE"/>
    <property type="match status" value="1"/>
</dbReference>
<name>A0ABZ3H1J8_GEOAI</name>
<keyword evidence="4" id="KW-1185">Reference proteome</keyword>
<dbReference type="InterPro" id="IPR011063">
    <property type="entry name" value="TilS/TtcA_N"/>
</dbReference>
<evidence type="ECO:0000313" key="4">
    <source>
        <dbReference type="Proteomes" id="UP001492541"/>
    </source>
</evidence>
<proteinExistence type="predicted"/>
<evidence type="ECO:0000256" key="1">
    <source>
        <dbReference type="ARBA" id="ARBA00022679"/>
    </source>
</evidence>
<evidence type="ECO:0000259" key="2">
    <source>
        <dbReference type="Pfam" id="PF01171"/>
    </source>
</evidence>
<keyword evidence="1" id="KW-0808">Transferase</keyword>
<dbReference type="PIRSF" id="PIRSF004976">
    <property type="entry name" value="ATPase_YdaO"/>
    <property type="match status" value="1"/>
</dbReference>
<dbReference type="GO" id="GO:0016787">
    <property type="term" value="F:hydrolase activity"/>
    <property type="evidence" value="ECO:0007669"/>
    <property type="project" value="UniProtKB-KW"/>
</dbReference>
<sequence>MMCSSCGKRAFEKFRGRYYCRECFIRKYEGAVESAIRRYRMVKKNERVLAALSGGKDSVAMLMSLKSLSRKLNFELEAFFIHLGIEDYSDKSLAVSQKVSSILDVELNVVRIEDYGFRIDDVKRKTCSVCGNVKRYLFNRFARENRFDLIATGHCAEDILANLLKNMYSGNLGWSEKQKPRIEGYDRMVGRIRPLYEMSERENLLYVLARELPFVSEECPHAPSTMWKEIVYDIEKRVPGYRVSVLRNLARERRDEKTEYRYCKKCGEITTSSICQFCRNVMKYSKKSG</sequence>
<keyword evidence="3" id="KW-0378">Hydrolase</keyword>
<dbReference type="SUPFAM" id="SSF52402">
    <property type="entry name" value="Adenine nucleotide alpha hydrolases-like"/>
    <property type="match status" value="1"/>
</dbReference>
<gene>
    <name evidence="3" type="ORF">LPQ35_07325</name>
</gene>
<dbReference type="EMBL" id="CP087714">
    <property type="protein sequence ID" value="XAT63066.1"/>
    <property type="molecule type" value="Genomic_DNA"/>
</dbReference>